<gene>
    <name evidence="2" type="ORF">OCV88_13810</name>
</gene>
<dbReference type="Gene3D" id="2.130.10.10">
    <property type="entry name" value="YVTN repeat-like/Quinoprotein amine dehydrogenase"/>
    <property type="match status" value="1"/>
</dbReference>
<organism evidence="2 3">
    <name type="scientific">Brotonthovivens ammoniilytica</name>
    <dbReference type="NCBI Taxonomy" id="2981725"/>
    <lineage>
        <taxon>Bacteria</taxon>
        <taxon>Bacillati</taxon>
        <taxon>Bacillota</taxon>
        <taxon>Clostridia</taxon>
        <taxon>Lachnospirales</taxon>
        <taxon>Lachnospiraceae</taxon>
        <taxon>Brotonthovivens</taxon>
    </lineage>
</organism>
<dbReference type="PANTHER" id="PTHR30344">
    <property type="entry name" value="6-PHOSPHOGLUCONOLACTONASE-RELATED"/>
    <property type="match status" value="1"/>
</dbReference>
<evidence type="ECO:0000256" key="1">
    <source>
        <dbReference type="ARBA" id="ARBA00005564"/>
    </source>
</evidence>
<dbReference type="Pfam" id="PF10282">
    <property type="entry name" value="Lactonase"/>
    <property type="match status" value="1"/>
</dbReference>
<protein>
    <submittedName>
        <fullName evidence="2">Lactonase family protein</fullName>
    </submittedName>
</protein>
<sequence length="357" mass="40200">MAKESYVAYVGTYTRSSSLGIHIFDIDTDNWSMKERKVVPINNPSDLIVSANGKYLYSIADEGVRSFKILPDGDLKPMNAAWIGGMRGCYLEVDDLNRYLFVAGYHDGRVTMMHLNEDGTIGKLACGIFHEGVGGSVAERNSIAHVTCVKVTIDQKYLCAVDSGIDQVKVYEIDYEKGNLKLCDILRGHLDNGPRMIRFRKELNCAYVLCERKNCVYVYHYDKNDCMKERMELIQEVPTVEAAEVERCASSGIEFSPDGKHLFVSNAGVNSVTVYSVDQETGLLTEICQNSTRQDYPKTLAVMPDNEHFVVLNHSSNQICSFKMNYDKNYFLMDSKPIDIHRPNCIFIHKLGDTSAS</sequence>
<dbReference type="InterPro" id="IPR015943">
    <property type="entry name" value="WD40/YVTN_repeat-like_dom_sf"/>
</dbReference>
<evidence type="ECO:0000313" key="3">
    <source>
        <dbReference type="Proteomes" id="UP001652442"/>
    </source>
</evidence>
<accession>A0ABT2TMD9</accession>
<dbReference type="InterPro" id="IPR050282">
    <property type="entry name" value="Cycloisomerase_2"/>
</dbReference>
<dbReference type="RefSeq" id="WP_158426032.1">
    <property type="nucleotide sequence ID" value="NZ_JAOQJQ010000007.1"/>
</dbReference>
<dbReference type="EMBL" id="JAOQJQ010000007">
    <property type="protein sequence ID" value="MCU6763385.1"/>
    <property type="molecule type" value="Genomic_DNA"/>
</dbReference>
<comment type="caution">
    <text evidence="2">The sequence shown here is derived from an EMBL/GenBank/DDBJ whole genome shotgun (WGS) entry which is preliminary data.</text>
</comment>
<dbReference type="SUPFAM" id="SSF75011">
    <property type="entry name" value="3-carboxy-cis,cis-mucoante lactonizing enzyme"/>
    <property type="match status" value="1"/>
</dbReference>
<name>A0ABT2TMD9_9FIRM</name>
<keyword evidence="3" id="KW-1185">Reference proteome</keyword>
<dbReference type="Proteomes" id="UP001652442">
    <property type="component" value="Unassembled WGS sequence"/>
</dbReference>
<dbReference type="PANTHER" id="PTHR30344:SF1">
    <property type="entry name" value="6-PHOSPHOGLUCONOLACTONASE"/>
    <property type="match status" value="1"/>
</dbReference>
<dbReference type="InterPro" id="IPR019405">
    <property type="entry name" value="Lactonase_7-beta_prop"/>
</dbReference>
<proteinExistence type="inferred from homology"/>
<reference evidence="2 3" key="1">
    <citation type="journal article" date="2021" name="ISME Commun">
        <title>Automated analysis of genomic sequences facilitates high-throughput and comprehensive description of bacteria.</title>
        <authorList>
            <person name="Hitch T.C.A."/>
        </authorList>
    </citation>
    <scope>NUCLEOTIDE SEQUENCE [LARGE SCALE GENOMIC DNA]</scope>
    <source>
        <strain evidence="2 3">Sanger_109</strain>
    </source>
</reference>
<evidence type="ECO:0000313" key="2">
    <source>
        <dbReference type="EMBL" id="MCU6763385.1"/>
    </source>
</evidence>
<comment type="similarity">
    <text evidence="1">Belongs to the cycloisomerase 2 family.</text>
</comment>